<geneLocation type="plasmid" evidence="2">
    <name>pEC404/03-1</name>
</geneLocation>
<protein>
    <recommendedName>
        <fullName evidence="3">BfpC</fullName>
    </recommendedName>
</protein>
<keyword evidence="1" id="KW-0812">Transmembrane</keyword>
<gene>
    <name evidence="2" type="primary">bfpC</name>
    <name evidence="2" type="ORF">EPECO119H6_pEC404/03-1-006</name>
</gene>
<name>A0A140JY33_ECOLX</name>
<evidence type="ECO:0008006" key="3">
    <source>
        <dbReference type="Google" id="ProtNLM"/>
    </source>
</evidence>
<sequence>MIKNNLGVAVIGSKQYAVNLLWGSSQDTETTNQALNKSLTLMSSKLYSVIGRFQGEQFAVGDKNIGHKRGQVTLLSAIDFDGSSFCGLFPADNELWLVIGVDKDGMVHFDKSFHSKDDAKKFFFDHVAYGYPWDRTYSPSDVGVGESRSISELSLIKGKKLKEKGAGQLMPLLLSGVGIIIFFVIIYNFMNLWLSGRDKDILNEEPSPAVSEEVRNIPWEGKSKPGSLFSKCIKEMDSFRFQAASVPGWMPENKVTCNDSDIRFSVYRSGGLNIWYENPGLFFHSGDIPDITRNDNDKITFTWPLETVRYDSSILDVHTLNKTQEIIRYLSRQFENSWIEIKFEPSVPDGNTERVGFSFSFNNDPRILLPILSEVNGLIITNIDYDFSGSNWNVKGVFWGRA</sequence>
<reference evidence="2" key="1">
    <citation type="journal article" date="2016" name="Int. J. Med. Microbiol.">
        <title>Genetic relatedness and virulence properties of enteropathogenic Escherichia coli strains of serotype O119:H6 expressing localized adherence or localized and aggregative adherence-like patterns on HeLa cells.</title>
        <authorList>
            <person name="Garcia B.G."/>
            <person name="Ooka T."/>
            <person name="Gotoh Y."/>
            <person name="Vieira M.A.M."/>
            <person name="Yamamoto D."/>
            <person name="Ogura Y."/>
            <person name="Girao D.M."/>
            <person name="Sampaio S.C.F."/>
            <person name="Bonfim Melo A."/>
            <person name="Irino K."/>
            <person name="Hayashi T."/>
            <person name="Gomes T.A.T."/>
        </authorList>
    </citation>
    <scope>NUCLEOTIDE SEQUENCE</scope>
    <source>
        <strain evidence="2">EC404/03</strain>
        <plasmid evidence="2">pEC404/03-1</plasmid>
    </source>
</reference>
<dbReference type="RefSeq" id="WP_024235015.1">
    <property type="nucleotide sequence ID" value="NZ_AP014804.1"/>
</dbReference>
<dbReference type="EMBL" id="AP014804">
    <property type="protein sequence ID" value="BAU62010.1"/>
    <property type="molecule type" value="Genomic_DNA"/>
</dbReference>
<evidence type="ECO:0000256" key="1">
    <source>
        <dbReference type="SAM" id="Phobius"/>
    </source>
</evidence>
<dbReference type="AlphaFoldDB" id="A0A140JY33"/>
<evidence type="ECO:0000313" key="2">
    <source>
        <dbReference type="EMBL" id="BAU62010.1"/>
    </source>
</evidence>
<keyword evidence="2" id="KW-0614">Plasmid</keyword>
<keyword evidence="1" id="KW-0472">Membrane</keyword>
<keyword evidence="1" id="KW-1133">Transmembrane helix</keyword>
<organism evidence="2">
    <name type="scientific">Escherichia coli O119:H6</name>
    <dbReference type="NCBI Taxonomy" id="397448"/>
    <lineage>
        <taxon>Bacteria</taxon>
        <taxon>Pseudomonadati</taxon>
        <taxon>Pseudomonadota</taxon>
        <taxon>Gammaproteobacteria</taxon>
        <taxon>Enterobacterales</taxon>
        <taxon>Enterobacteriaceae</taxon>
        <taxon>Escherichia</taxon>
    </lineage>
</organism>
<accession>A0A140JY33</accession>
<proteinExistence type="predicted"/>
<feature type="transmembrane region" description="Helical" evidence="1">
    <location>
        <begin position="169"/>
        <end position="190"/>
    </location>
</feature>